<dbReference type="PROSITE" id="PS50525">
    <property type="entry name" value="RDRP_SSRNA_NEG_SEG"/>
    <property type="match status" value="1"/>
</dbReference>
<evidence type="ECO:0000256" key="4">
    <source>
        <dbReference type="ARBA" id="ARBA00030285"/>
    </source>
</evidence>
<reference evidence="8" key="1">
    <citation type="journal article" date="2018" name="Plant Dis.">
        <title>First report of an emaravirus associated with witches broom disease and eriophyid mite infestations of the blue palo verde tree in Arizona.</title>
        <authorList>
            <person name="Ilyas M."/>
            <person name="Avelar U."/>
            <person name="Schuch U.K."/>
            <person name="Brown J.K."/>
        </authorList>
    </citation>
    <scope>NUCLEOTIDE SEQUENCE</scope>
    <source>
        <strain evidence="8">P5</strain>
    </source>
</reference>
<dbReference type="GO" id="GO:0039694">
    <property type="term" value="P:viral RNA genome replication"/>
    <property type="evidence" value="ECO:0007669"/>
    <property type="project" value="InterPro"/>
</dbReference>
<keyword evidence="8" id="KW-0696">RNA-directed RNA polymerase</keyword>
<sequence length="2282" mass="268311">MSTKKMKINSKDSERKAKNAYISDYLEKIRNRDIDDDYNSLLDEFLSLIGRGRSRLTMLSHKPTPERVYRERFEGDMLVATKLYPIAQRILHKPVNKYYLDIVFIIIQLLEMARHDMMIEVIKSSLMQKYRFIAQDFKLSDYYQDIPTKSTPDILFCDEAEKRNIIIEVKVTVKTDLVLFYEKYKRFVGDDLVVVINYNTAGFTQIGDIVIDTDSMQENVLIETINDFIAICSELRQKYCQLPESVYFNEFHNTIDTDDDFITGFKGRFEDNENSSIIKSLFGNKWRDIEVDIDHLSLITNKNYTEERLDHIRDDCILFCNDSIDEFNMNFMKNREEGLYTQTALHIEDLATLQDQIAKKTYTFTSKYRPSIYYPFIPGFEIGKQSRKNFYSSVFSKIKEHGGDSYTTGVMRLAKDLFKDDALEMLISPNKEKEERERNKKGSLFYGEMCDINIYHNNAFSITTDRARSIKESICGFDRNRNDNKLKCLSYKDKSSDIKKVEEMFESVYNISYNNKSYSRDLNPNSHLQSDIEYNLKVSEQDGKMIDYLYVQHSMVKNLIALETVKNSKFRLIQTIDPCTICLMLPNSDPMKGSPIRYLTLSILMRDQNCKDIFNLNKKLGIAHSMVESGPYRIIISKVISMDLSRMKLLSNAFCKYTQLITYYNNLTSKIKFDTRMLAMLMSNMVTLSSLSITENFKNIMMVCYSTFSNPDELIKDKLECRPTTFSHIYIMNRIFTAIEESPSQRSIILRSLKTTKINDQNEIIDTGFNSINQLIMPISKIKVYNPKEILQESYLLFYLGNKGLHGSPQELLKLYHTPVQFEREYEDFLKDNEGTILQGRNNTSKGIDYNAMRLSTLLTYSSLRSQSDTIRTNIKQDLALDESILTKSQFSSTKSMVTQGSDQLNINNLNEVKDLRTLESYIKNSAITNENEFVYELNKAILSINHRNFENSKSKVKLYGDDFEAYTKIQKLPDVAIKTINGYKFIVFKDLKKEFIQPVNLDIIKQHSAKVFDCVIEECDRTGCKTLRDFYDSNYMESNDIIIKIFYKDQRSFNDREIYTGNLTCRLCLYPVETLFKTINKMVPQEAISIAGEKKHKKMYDQRIDMLKKRKHYNKKNQWKTDILSVSCDASKWSARDVLPKFIIPISTNIFLTPEEKWFYIYLITKYYKKFIVLTDNALYNILRFQSDDVKITRYEDLTANYSRNYQVVTSNWLQGNLNATSSFVHCCCANLMSIMLECLNSKYSMNNYMDFLCHSDDSCYDFLIMRDSNSYVSDKFIGTFLYTLIQWSTLKHCIVVNRKKTYISNFYKEFLSTLIIGNELFYFYLSDLLPISSDVTYDSPVDDLASFSGYINNAFMHAAPMTLIKVTVSLINHLVLATYNLNASSKKSPYNVILGIDSYCSDMPISVLPRYKIPIDFAGLIPYNAGDPLKVLNRIIEKMNIFVDKKSTLPFSEIFTLELITRYLEVEDCEPFKNYIKMCLMTTFEDYLLKDQEDPYTLYEKDTMKQNLLSVIPTVKNVKPKNTYTYNKFKENEDEFRKLDALNPMWCIANPRDHTEIRDRLLSNYNNKKFINSLIFSRPQYDYARRIITSNAKIYRYNLSDDYNLMTISEIYEKLKLETKKYIMTPEKLLNYLQLSLFTDQQTSAALHLYHCKEEVYSISRDRADFRIVIPKSIYQPEYGRYSITTIIRDIVVENKSIDVDKIDQKTDTLIGMAEMQLEKINLKMYEYPEDIDDDFKTYINAKYKFVKNYEDFLIKNQEFGDYSNRVYRIKCRFQALQVKYYNDFINGSNIDYTTPRSFLMTLNSFMLRDRVTSKLFIGTKSSRDLNDYLLNRLGMYKHEGFIINYKVSHKIHISVNDQVYSANINKRYNDDMHYLSYIRSKVTDEVWNDISQHGVISGQPVFRILQDASLKINDIHKTLFLKRCNFATDHMAVKSLMNTNYTMNHWVVPTDSGVNFSEVNYHISGVFLNVKVHYLGDKYHVNMRLYKPNLTNIRITNLNHIVERLISKFRMDYKNILHNVQHSRDIETDWTVYIKGLNVTMRYDPENRRLCNIKVYTYTSIDVASPQEDHGYILTLRNERYNSVKLEFIIKNRNIIEIPKLFDYITELRGLDHYDDIILMTNICKYDRSYLASEYTHISHTTIQSMFNNSNVKYTNFSKENISKLYNIVYMDDDETSIAPFLKKIAKCLSIDSNLYNTDKGKVSDLKTIRDKLNSQLIIDLEYHEELHNKFQYEIEPYSYLFELCSSKDDITYQEFCVIFIYMLLKYYYIVDDEVEFDI</sequence>
<dbReference type="EC" id="2.7.7.48" evidence="1"/>
<dbReference type="InterPro" id="IPR007322">
    <property type="entry name" value="RNA_pol_bunyavir"/>
</dbReference>
<evidence type="ECO:0000256" key="3">
    <source>
        <dbReference type="ARBA" id="ARBA00022679"/>
    </source>
</evidence>
<evidence type="ECO:0000256" key="6">
    <source>
        <dbReference type="ARBA" id="ARBA00031012"/>
    </source>
</evidence>
<dbReference type="InterPro" id="IPR007099">
    <property type="entry name" value="RNA-dir_pol_NSvirus"/>
</dbReference>
<evidence type="ECO:0000259" key="7">
    <source>
        <dbReference type="PROSITE" id="PS50525"/>
    </source>
</evidence>
<organism evidence="8">
    <name type="scientific">Palo verde broom virus</name>
    <dbReference type="NCBI Taxonomy" id="2175800"/>
    <lineage>
        <taxon>Viruses</taxon>
        <taxon>Riboviria</taxon>
        <taxon>Orthornavirae</taxon>
        <taxon>Negarnaviricota</taxon>
        <taxon>Polyploviricotina</taxon>
        <taxon>Bunyaviricetes</taxon>
        <taxon>Elliovirales</taxon>
        <taxon>Fimoviridae</taxon>
        <taxon>Emaravirus</taxon>
        <taxon>Emaravirus parkinsoniae</taxon>
    </lineage>
</organism>
<dbReference type="Pfam" id="PF04196">
    <property type="entry name" value="Bunya_RdRp"/>
    <property type="match status" value="1"/>
</dbReference>
<evidence type="ECO:0000256" key="2">
    <source>
        <dbReference type="ARBA" id="ARBA00018602"/>
    </source>
</evidence>
<feature type="domain" description="RdRp catalytic" evidence="7">
    <location>
        <begin position="1114"/>
        <end position="1295"/>
    </location>
</feature>
<accession>A0A2S1R2Z8</accession>
<evidence type="ECO:0000256" key="1">
    <source>
        <dbReference type="ARBA" id="ARBA00012494"/>
    </source>
</evidence>
<evidence type="ECO:0000313" key="8">
    <source>
        <dbReference type="EMBL" id="AWH90165.1"/>
    </source>
</evidence>
<dbReference type="GO" id="GO:0003968">
    <property type="term" value="F:RNA-directed RNA polymerase activity"/>
    <property type="evidence" value="ECO:0007669"/>
    <property type="project" value="UniProtKB-KW"/>
</dbReference>
<dbReference type="GO" id="GO:0006351">
    <property type="term" value="P:DNA-templated transcription"/>
    <property type="evidence" value="ECO:0007669"/>
    <property type="project" value="InterPro"/>
</dbReference>
<name>A0A2S1R2Z8_9VIRU</name>
<keyword evidence="8" id="KW-0548">Nucleotidyltransferase</keyword>
<dbReference type="EMBL" id="MF766026">
    <property type="protein sequence ID" value="AWH90165.1"/>
    <property type="molecule type" value="Genomic_RNA"/>
</dbReference>
<proteinExistence type="predicted"/>
<evidence type="ECO:0000256" key="5">
    <source>
        <dbReference type="ARBA" id="ARBA00030436"/>
    </source>
</evidence>
<keyword evidence="3" id="KW-0808">Transferase</keyword>
<protein>
    <recommendedName>
        <fullName evidence="2">RNA-directed RNA polymerase L</fullName>
        <ecNumber evidence="1">2.7.7.48</ecNumber>
    </recommendedName>
    <alternativeName>
        <fullName evidence="4">Large structural protein</fullName>
    </alternativeName>
    <alternativeName>
        <fullName evidence="6">Replicase</fullName>
    </alternativeName>
    <alternativeName>
        <fullName evidence="5">Transcriptase</fullName>
    </alternativeName>
</protein>